<dbReference type="SUPFAM" id="SSF55811">
    <property type="entry name" value="Nudix"/>
    <property type="match status" value="1"/>
</dbReference>
<evidence type="ECO:0008006" key="3">
    <source>
        <dbReference type="Google" id="ProtNLM"/>
    </source>
</evidence>
<dbReference type="OrthoDB" id="1998839at2"/>
<dbReference type="RefSeq" id="WP_074889434.1">
    <property type="nucleotide sequence ID" value="NZ_FOXO01000020.1"/>
</dbReference>
<protein>
    <recommendedName>
        <fullName evidence="3">Nudix hydrolase domain-containing protein</fullName>
    </recommendedName>
</protein>
<evidence type="ECO:0000313" key="2">
    <source>
        <dbReference type="Proteomes" id="UP000182624"/>
    </source>
</evidence>
<dbReference type="Proteomes" id="UP000182624">
    <property type="component" value="Unassembled WGS sequence"/>
</dbReference>
<accession>A0A1I5W0M5</accession>
<dbReference type="InterPro" id="IPR015797">
    <property type="entry name" value="NUDIX_hydrolase-like_dom_sf"/>
</dbReference>
<sequence length="250" mass="28009">MTNIIPIKELKIKETAARELPKDIEERVQVYWNELTAKYPGMFNGALYSVINMENDDGIVTITCEPSDYAHYKYSEIKDLGEYACRSMYAGCILVSYDKKLFVSLNGVGSEFVGKIQGIGGVMDPSDRFIGGAIREDGSTDNNKLSPLVTAFRELEEEVGKEIRDSVTDIGKSYLVTNDNKYGFPFVFYSNLDSKTIQHAFDSFKKETGSNEVDRLISFGKDDMAAELEKYESGQDIGVVDLLKIIMSEL</sequence>
<organism evidence="1 2">
    <name type="scientific">Butyrivibrio proteoclasticus</name>
    <dbReference type="NCBI Taxonomy" id="43305"/>
    <lineage>
        <taxon>Bacteria</taxon>
        <taxon>Bacillati</taxon>
        <taxon>Bacillota</taxon>
        <taxon>Clostridia</taxon>
        <taxon>Lachnospirales</taxon>
        <taxon>Lachnospiraceae</taxon>
        <taxon>Butyrivibrio</taxon>
    </lineage>
</organism>
<dbReference type="AlphaFoldDB" id="A0A1I5W0M5"/>
<evidence type="ECO:0000313" key="1">
    <source>
        <dbReference type="EMBL" id="SFQ13265.1"/>
    </source>
</evidence>
<keyword evidence="2" id="KW-1185">Reference proteome</keyword>
<name>A0A1I5W0M5_9FIRM</name>
<gene>
    <name evidence="1" type="ORF">SAMN04487928_12013</name>
</gene>
<dbReference type="EMBL" id="FOXO01000020">
    <property type="protein sequence ID" value="SFQ13265.1"/>
    <property type="molecule type" value="Genomic_DNA"/>
</dbReference>
<proteinExistence type="predicted"/>
<reference evidence="2" key="1">
    <citation type="submission" date="2016-10" db="EMBL/GenBank/DDBJ databases">
        <authorList>
            <person name="Varghese N."/>
            <person name="Submissions S."/>
        </authorList>
    </citation>
    <scope>NUCLEOTIDE SEQUENCE [LARGE SCALE GENOMIC DNA]</scope>
    <source>
        <strain evidence="2">P18</strain>
    </source>
</reference>